<evidence type="ECO:0000256" key="11">
    <source>
        <dbReference type="ARBA" id="ARBA00047984"/>
    </source>
</evidence>
<dbReference type="CDD" id="cd17913">
    <property type="entry name" value="DEXQc_Suv3"/>
    <property type="match status" value="1"/>
</dbReference>
<evidence type="ECO:0000256" key="3">
    <source>
        <dbReference type="ARBA" id="ARBA00004173"/>
    </source>
</evidence>
<dbReference type="PANTHER" id="PTHR12131:SF1">
    <property type="entry name" value="ATP-DEPENDENT RNA HELICASE SUPV3L1, MITOCHONDRIAL-RELATED"/>
    <property type="match status" value="1"/>
</dbReference>
<evidence type="ECO:0000256" key="9">
    <source>
        <dbReference type="ARBA" id="ARBA00022946"/>
    </source>
</evidence>
<dbReference type="CDD" id="cd18805">
    <property type="entry name" value="SF2_C_suv3"/>
    <property type="match status" value="1"/>
</dbReference>
<comment type="subcellular location">
    <subcellularLocation>
        <location evidence="3">Mitochondrion</location>
    </subcellularLocation>
</comment>
<dbReference type="Gene3D" id="1.20.272.40">
    <property type="match status" value="1"/>
</dbReference>
<evidence type="ECO:0000256" key="8">
    <source>
        <dbReference type="ARBA" id="ARBA00022840"/>
    </source>
</evidence>
<keyword evidence="6" id="KW-0378">Hydrolase</keyword>
<evidence type="ECO:0000256" key="10">
    <source>
        <dbReference type="ARBA" id="ARBA00023128"/>
    </source>
</evidence>
<dbReference type="InterPro" id="IPR041082">
    <property type="entry name" value="Suv3_C_1"/>
</dbReference>
<comment type="cofactor">
    <cofactor evidence="2">
        <name>Mg(2+)</name>
        <dbReference type="ChEBI" id="CHEBI:18420"/>
    </cofactor>
</comment>
<sequence>MHVGPTNSGKTYQALKRLEQAKTGIYAGPLRLLAHEVYTRMNAKGRVCDLVTGDERAVQENAEMRSCTVEMVPLNFDVDVAVIDEIQMIGHKERGWAWTQAFLGLKAKEIHLCGEERSVPLVRELAASMGDSLEINTYKRLSPLKTMSTSLHGDLRNLRKGDCVVVFSRLGIRAMKADIERLTRRRVAVVYGSLPPEIRAQQAKLFNEPDNDYDFLVASDAIGMGLNLAIKRIVFEAIHKYNGFRVELIEPAHLKQIAGRAGRYRTAAQTDGPLGKLDENTADSKKTLMQIPSPNVGLVTTFERRDLPLVQRAMQTELDPIMSAGILPPTIILMKFATYFPPSTSFSYILLRLHELSLKHPRYHLCTLKEQIGIADTIQHVRLSIHDRIIFCSSPCSVNQPAMAPILHAYARCVGENTSGALLDIPEIPLKVLDDGIRLDRSYMSSLENLHKAIVLYLWLSYRFAGVFVDQAMAFYVKRLVEEKIDKMLAEYSSSPAIRERIKAMRKEALRQISKLKEPFAEPDDSEVQIEVPDVPLVPEYTPVQGRVGQDSQSAGLHITEQQYGIGNLAEANTSASPP</sequence>
<dbReference type="Pfam" id="PF00271">
    <property type="entry name" value="Helicase_C"/>
    <property type="match status" value="1"/>
</dbReference>
<proteinExistence type="predicted"/>
<dbReference type="Pfam" id="PF12513">
    <property type="entry name" value="SUV3_C"/>
    <property type="match status" value="1"/>
</dbReference>
<evidence type="ECO:0000256" key="7">
    <source>
        <dbReference type="ARBA" id="ARBA00022806"/>
    </source>
</evidence>
<dbReference type="PROSITE" id="PS51194">
    <property type="entry name" value="HELICASE_CTER"/>
    <property type="match status" value="1"/>
</dbReference>
<dbReference type="Proteomes" id="UP001590950">
    <property type="component" value="Unassembled WGS sequence"/>
</dbReference>
<gene>
    <name evidence="13" type="ORF">N7G274_007225</name>
</gene>
<dbReference type="Gene3D" id="3.40.50.300">
    <property type="entry name" value="P-loop containing nucleotide triphosphate hydrolases"/>
    <property type="match status" value="2"/>
</dbReference>
<dbReference type="Pfam" id="PF22527">
    <property type="entry name" value="DEXQc_Suv3"/>
    <property type="match status" value="1"/>
</dbReference>
<dbReference type="PANTHER" id="PTHR12131">
    <property type="entry name" value="ATP-DEPENDENT RNA AND DNA HELICASE"/>
    <property type="match status" value="1"/>
</dbReference>
<dbReference type="Gene3D" id="1.20.58.1080">
    <property type="match status" value="1"/>
</dbReference>
<keyword evidence="7" id="KW-0347">Helicase</keyword>
<evidence type="ECO:0000313" key="13">
    <source>
        <dbReference type="EMBL" id="KAL2039825.1"/>
    </source>
</evidence>
<comment type="caution">
    <text evidence="13">The sequence shown here is derived from an EMBL/GenBank/DDBJ whole genome shotgun (WGS) entry which is preliminary data.</text>
</comment>
<dbReference type="SUPFAM" id="SSF52540">
    <property type="entry name" value="P-loop containing nucleoside triphosphate hydrolases"/>
    <property type="match status" value="1"/>
</dbReference>
<evidence type="ECO:0000256" key="2">
    <source>
        <dbReference type="ARBA" id="ARBA00001946"/>
    </source>
</evidence>
<dbReference type="InterPro" id="IPR050699">
    <property type="entry name" value="RNA-DNA_Helicase"/>
</dbReference>
<evidence type="ECO:0000256" key="4">
    <source>
        <dbReference type="ARBA" id="ARBA00012552"/>
    </source>
</evidence>
<comment type="catalytic activity">
    <reaction evidence="11">
        <text>ATP + H2O = ADP + phosphate + H(+)</text>
        <dbReference type="Rhea" id="RHEA:13065"/>
        <dbReference type="ChEBI" id="CHEBI:15377"/>
        <dbReference type="ChEBI" id="CHEBI:15378"/>
        <dbReference type="ChEBI" id="CHEBI:30616"/>
        <dbReference type="ChEBI" id="CHEBI:43474"/>
        <dbReference type="ChEBI" id="CHEBI:456216"/>
        <dbReference type="EC" id="3.6.4.13"/>
    </reaction>
</comment>
<keyword evidence="10" id="KW-0496">Mitochondrion</keyword>
<name>A0ABR4A426_9LECA</name>
<keyword evidence="8" id="KW-0067">ATP-binding</keyword>
<dbReference type="Pfam" id="PF18147">
    <property type="entry name" value="Suv3_C_1"/>
    <property type="match status" value="1"/>
</dbReference>
<accession>A0ABR4A426</accession>
<organism evidence="13 14">
    <name type="scientific">Stereocaulon virgatum</name>
    <dbReference type="NCBI Taxonomy" id="373712"/>
    <lineage>
        <taxon>Eukaryota</taxon>
        <taxon>Fungi</taxon>
        <taxon>Dikarya</taxon>
        <taxon>Ascomycota</taxon>
        <taxon>Pezizomycotina</taxon>
        <taxon>Lecanoromycetes</taxon>
        <taxon>OSLEUM clade</taxon>
        <taxon>Lecanoromycetidae</taxon>
        <taxon>Lecanorales</taxon>
        <taxon>Lecanorineae</taxon>
        <taxon>Stereocaulaceae</taxon>
        <taxon>Stereocaulon</taxon>
    </lineage>
</organism>
<dbReference type="InterPro" id="IPR022192">
    <property type="entry name" value="SUV3_C"/>
</dbReference>
<dbReference type="EC" id="3.6.4.13" evidence="4"/>
<keyword evidence="9" id="KW-0809">Transit peptide</keyword>
<dbReference type="EMBL" id="JBEFKJ010000023">
    <property type="protein sequence ID" value="KAL2039825.1"/>
    <property type="molecule type" value="Genomic_DNA"/>
</dbReference>
<dbReference type="InterPro" id="IPR027417">
    <property type="entry name" value="P-loop_NTPase"/>
</dbReference>
<evidence type="ECO:0000256" key="5">
    <source>
        <dbReference type="ARBA" id="ARBA00022741"/>
    </source>
</evidence>
<dbReference type="InterPro" id="IPR055206">
    <property type="entry name" value="DEXQc_SUV3"/>
</dbReference>
<comment type="cofactor">
    <cofactor evidence="1">
        <name>Mn(2+)</name>
        <dbReference type="ChEBI" id="CHEBI:29035"/>
    </cofactor>
</comment>
<keyword evidence="5" id="KW-0547">Nucleotide-binding</keyword>
<evidence type="ECO:0000313" key="14">
    <source>
        <dbReference type="Proteomes" id="UP001590950"/>
    </source>
</evidence>
<dbReference type="InterPro" id="IPR044774">
    <property type="entry name" value="Suv3_DEXQc"/>
</dbReference>
<feature type="domain" description="Helicase C-terminal" evidence="12">
    <location>
        <begin position="150"/>
        <end position="315"/>
    </location>
</feature>
<dbReference type="InterPro" id="IPR001650">
    <property type="entry name" value="Helicase_C-like"/>
</dbReference>
<evidence type="ECO:0000256" key="6">
    <source>
        <dbReference type="ARBA" id="ARBA00022801"/>
    </source>
</evidence>
<protein>
    <recommendedName>
        <fullName evidence="4">RNA helicase</fullName>
        <ecNumber evidence="4">3.6.4.13</ecNumber>
    </recommendedName>
</protein>
<evidence type="ECO:0000259" key="12">
    <source>
        <dbReference type="PROSITE" id="PS51194"/>
    </source>
</evidence>
<reference evidence="13 14" key="1">
    <citation type="submission" date="2024-09" db="EMBL/GenBank/DDBJ databases">
        <title>Rethinking Asexuality: The Enigmatic Case of Functional Sexual Genes in Lepraria (Stereocaulaceae).</title>
        <authorList>
            <person name="Doellman M."/>
            <person name="Sun Y."/>
            <person name="Barcenas-Pena A."/>
            <person name="Lumbsch H.T."/>
            <person name="Grewe F."/>
        </authorList>
    </citation>
    <scope>NUCLEOTIDE SEQUENCE [LARGE SCALE GENOMIC DNA]</scope>
    <source>
        <strain evidence="13 14">Mercado 3170</strain>
    </source>
</reference>
<dbReference type="SMART" id="SM00490">
    <property type="entry name" value="HELICc"/>
    <property type="match status" value="1"/>
</dbReference>
<keyword evidence="14" id="KW-1185">Reference proteome</keyword>
<evidence type="ECO:0000256" key="1">
    <source>
        <dbReference type="ARBA" id="ARBA00001936"/>
    </source>
</evidence>